<evidence type="ECO:0000256" key="7">
    <source>
        <dbReference type="ARBA" id="ARBA00023012"/>
    </source>
</evidence>
<dbReference type="InterPro" id="IPR050351">
    <property type="entry name" value="BphY/WalK/GraS-like"/>
</dbReference>
<name>A0A6G8IFE9_9BURK</name>
<protein>
    <recommendedName>
        <fullName evidence="2">histidine kinase</fullName>
        <ecNumber evidence="2">2.7.13.3</ecNumber>
    </recommendedName>
</protein>
<dbReference type="GO" id="GO:0004673">
    <property type="term" value="F:protein histidine kinase activity"/>
    <property type="evidence" value="ECO:0007669"/>
    <property type="project" value="UniProtKB-EC"/>
</dbReference>
<evidence type="ECO:0000256" key="1">
    <source>
        <dbReference type="ARBA" id="ARBA00000085"/>
    </source>
</evidence>
<evidence type="ECO:0000313" key="10">
    <source>
        <dbReference type="Proteomes" id="UP000503162"/>
    </source>
</evidence>
<dbReference type="GO" id="GO:0007234">
    <property type="term" value="P:osmosensory signaling via phosphorelay pathway"/>
    <property type="evidence" value="ECO:0007669"/>
    <property type="project" value="TreeGrafter"/>
</dbReference>
<organism evidence="9 10">
    <name type="scientific">Hydrogenophaga crocea</name>
    <dbReference type="NCBI Taxonomy" id="2716225"/>
    <lineage>
        <taxon>Bacteria</taxon>
        <taxon>Pseudomonadati</taxon>
        <taxon>Pseudomonadota</taxon>
        <taxon>Betaproteobacteria</taxon>
        <taxon>Burkholderiales</taxon>
        <taxon>Comamonadaceae</taxon>
        <taxon>Hydrogenophaga</taxon>
    </lineage>
</organism>
<dbReference type="Proteomes" id="UP000503162">
    <property type="component" value="Chromosome"/>
</dbReference>
<dbReference type="InterPro" id="IPR036890">
    <property type="entry name" value="HATPase_C_sf"/>
</dbReference>
<dbReference type="PANTHER" id="PTHR42878:SF7">
    <property type="entry name" value="SENSOR HISTIDINE KINASE GLRK"/>
    <property type="match status" value="1"/>
</dbReference>
<keyword evidence="10" id="KW-1185">Reference proteome</keyword>
<dbReference type="InterPro" id="IPR003594">
    <property type="entry name" value="HATPase_dom"/>
</dbReference>
<dbReference type="CDD" id="cd00075">
    <property type="entry name" value="HATPase"/>
    <property type="match status" value="1"/>
</dbReference>
<dbReference type="AlphaFoldDB" id="A0A6G8IFE9"/>
<dbReference type="SUPFAM" id="SSF55874">
    <property type="entry name" value="ATPase domain of HSP90 chaperone/DNA topoisomerase II/histidine kinase"/>
    <property type="match status" value="1"/>
</dbReference>
<keyword evidence="4" id="KW-0547">Nucleotide-binding</keyword>
<accession>A0A6G8IFE9</accession>
<dbReference type="SMART" id="SM00387">
    <property type="entry name" value="HATPase_c"/>
    <property type="match status" value="1"/>
</dbReference>
<reference evidence="9 10" key="1">
    <citation type="submission" date="2020-03" db="EMBL/GenBank/DDBJ databases">
        <title>Hydrogenophaga sp. nov. isolated from cyanobacterial mat.</title>
        <authorList>
            <person name="Thorat V."/>
            <person name="Kirdat K."/>
            <person name="Tiwarekar B."/>
            <person name="Costa E.D."/>
            <person name="Yadav A."/>
        </authorList>
    </citation>
    <scope>NUCLEOTIDE SEQUENCE [LARGE SCALE GENOMIC DNA]</scope>
    <source>
        <strain evidence="9 10">BA0156</strain>
    </source>
</reference>
<keyword evidence="6 9" id="KW-0067">ATP-binding</keyword>
<dbReference type="PROSITE" id="PS50109">
    <property type="entry name" value="HIS_KIN"/>
    <property type="match status" value="1"/>
</dbReference>
<keyword evidence="3" id="KW-0808">Transferase</keyword>
<dbReference type="GO" id="GO:0030295">
    <property type="term" value="F:protein kinase activator activity"/>
    <property type="evidence" value="ECO:0007669"/>
    <property type="project" value="TreeGrafter"/>
</dbReference>
<dbReference type="EC" id="2.7.13.3" evidence="2"/>
<dbReference type="KEGG" id="hcz:G9Q37_06165"/>
<feature type="domain" description="Histidine kinase" evidence="8">
    <location>
        <begin position="1"/>
        <end position="109"/>
    </location>
</feature>
<keyword evidence="7" id="KW-0902">Two-component regulatory system</keyword>
<dbReference type="RefSeq" id="WP_166226051.1">
    <property type="nucleotide sequence ID" value="NZ_CP049989.1"/>
</dbReference>
<comment type="catalytic activity">
    <reaction evidence="1">
        <text>ATP + protein L-histidine = ADP + protein N-phospho-L-histidine.</text>
        <dbReference type="EC" id="2.7.13.3"/>
    </reaction>
</comment>
<dbReference type="EMBL" id="CP049989">
    <property type="protein sequence ID" value="QIM51756.1"/>
    <property type="molecule type" value="Genomic_DNA"/>
</dbReference>
<evidence type="ECO:0000313" key="9">
    <source>
        <dbReference type="EMBL" id="QIM51756.1"/>
    </source>
</evidence>
<evidence type="ECO:0000256" key="4">
    <source>
        <dbReference type="ARBA" id="ARBA00022741"/>
    </source>
</evidence>
<keyword evidence="5" id="KW-0418">Kinase</keyword>
<evidence type="ECO:0000256" key="6">
    <source>
        <dbReference type="ARBA" id="ARBA00022840"/>
    </source>
</evidence>
<dbReference type="InterPro" id="IPR004358">
    <property type="entry name" value="Sig_transdc_His_kin-like_C"/>
</dbReference>
<dbReference type="Pfam" id="PF02518">
    <property type="entry name" value="HATPase_c"/>
    <property type="match status" value="1"/>
</dbReference>
<dbReference type="GO" id="GO:0005524">
    <property type="term" value="F:ATP binding"/>
    <property type="evidence" value="ECO:0007669"/>
    <property type="project" value="UniProtKB-KW"/>
</dbReference>
<proteinExistence type="predicted"/>
<dbReference type="PANTHER" id="PTHR42878">
    <property type="entry name" value="TWO-COMPONENT HISTIDINE KINASE"/>
    <property type="match status" value="1"/>
</dbReference>
<evidence type="ECO:0000256" key="2">
    <source>
        <dbReference type="ARBA" id="ARBA00012438"/>
    </source>
</evidence>
<evidence type="ECO:0000259" key="8">
    <source>
        <dbReference type="PROSITE" id="PS50109"/>
    </source>
</evidence>
<gene>
    <name evidence="9" type="ORF">G9Q37_06165</name>
</gene>
<dbReference type="PRINTS" id="PR00344">
    <property type="entry name" value="BCTRLSENSOR"/>
</dbReference>
<evidence type="ECO:0000256" key="5">
    <source>
        <dbReference type="ARBA" id="ARBA00022777"/>
    </source>
</evidence>
<dbReference type="GO" id="GO:0000156">
    <property type="term" value="F:phosphorelay response regulator activity"/>
    <property type="evidence" value="ECO:0007669"/>
    <property type="project" value="TreeGrafter"/>
</dbReference>
<sequence length="126" mass="13658">MGDRQHNVIHNAFKYCSTQPEPMVEIFAGPSAPGQYTITVRDNGIGIPFNQIDRLFQPFERLSSAKSFSEEGIGLTTAKRVLDKHGASVSIQSVEGDGTTVVMSFPNQAIESNDLASDTSHTGRTT</sequence>
<dbReference type="InterPro" id="IPR005467">
    <property type="entry name" value="His_kinase_dom"/>
</dbReference>
<evidence type="ECO:0000256" key="3">
    <source>
        <dbReference type="ARBA" id="ARBA00022679"/>
    </source>
</evidence>
<dbReference type="Gene3D" id="3.30.565.10">
    <property type="entry name" value="Histidine kinase-like ATPase, C-terminal domain"/>
    <property type="match status" value="1"/>
</dbReference>